<dbReference type="SUPFAM" id="SSF52743">
    <property type="entry name" value="Subtilisin-like"/>
    <property type="match status" value="1"/>
</dbReference>
<dbReference type="InterPro" id="IPR036852">
    <property type="entry name" value="Peptidase_S8/S53_dom_sf"/>
</dbReference>
<dbReference type="InterPro" id="IPR010259">
    <property type="entry name" value="S8pro/Inhibitor_I9"/>
</dbReference>
<evidence type="ECO:0000256" key="4">
    <source>
        <dbReference type="SAM" id="SignalP"/>
    </source>
</evidence>
<keyword evidence="2" id="KW-0720">Serine protease</keyword>
<evidence type="ECO:0000256" key="1">
    <source>
        <dbReference type="ARBA" id="ARBA00022737"/>
    </source>
</evidence>
<dbReference type="Pfam" id="PF05922">
    <property type="entry name" value="Inhibitor_I9"/>
    <property type="match status" value="1"/>
</dbReference>
<feature type="signal peptide" evidence="4">
    <location>
        <begin position="1"/>
        <end position="21"/>
    </location>
</feature>
<feature type="domain" description="WSC" evidence="5">
    <location>
        <begin position="253"/>
        <end position="343"/>
    </location>
</feature>
<keyword evidence="2" id="KW-0378">Hydrolase</keyword>
<dbReference type="AlphaFoldDB" id="A0AAV9W2Z6"/>
<dbReference type="SMART" id="SM00321">
    <property type="entry name" value="WSC"/>
    <property type="match status" value="3"/>
</dbReference>
<dbReference type="GO" id="GO:0006508">
    <property type="term" value="P:proteolysis"/>
    <property type="evidence" value="ECO:0007669"/>
    <property type="project" value="UniProtKB-KW"/>
</dbReference>
<accession>A0AAV9W2Z6</accession>
<dbReference type="PROSITE" id="PS51212">
    <property type="entry name" value="WSC"/>
    <property type="match status" value="3"/>
</dbReference>
<dbReference type="PANTHER" id="PTHR45964">
    <property type="entry name" value="WSCD FAMILY MEMBER CG9164"/>
    <property type="match status" value="1"/>
</dbReference>
<feature type="compositionally biased region" description="Low complexity" evidence="3">
    <location>
        <begin position="606"/>
        <end position="634"/>
    </location>
</feature>
<feature type="active site" description="Charge relay system" evidence="2">
    <location>
        <position position="1016"/>
    </location>
</feature>
<dbReference type="PRINTS" id="PR00723">
    <property type="entry name" value="SUBTILISIN"/>
</dbReference>
<keyword evidence="1" id="KW-0677">Repeat</keyword>
<feature type="chain" id="PRO_5043586644" description="WSC domain-containing protein" evidence="4">
    <location>
        <begin position="22"/>
        <end position="1146"/>
    </location>
</feature>
<dbReference type="Pfam" id="PF01822">
    <property type="entry name" value="WSC"/>
    <property type="match status" value="3"/>
</dbReference>
<organism evidence="6 7">
    <name type="scientific">Arthrobotrys musiformis</name>
    <dbReference type="NCBI Taxonomy" id="47236"/>
    <lineage>
        <taxon>Eukaryota</taxon>
        <taxon>Fungi</taxon>
        <taxon>Dikarya</taxon>
        <taxon>Ascomycota</taxon>
        <taxon>Pezizomycotina</taxon>
        <taxon>Orbiliomycetes</taxon>
        <taxon>Orbiliales</taxon>
        <taxon>Orbiliaceae</taxon>
        <taxon>Arthrobotrys</taxon>
    </lineage>
</organism>
<reference evidence="6 7" key="1">
    <citation type="submission" date="2023-08" db="EMBL/GenBank/DDBJ databases">
        <authorList>
            <person name="Palmer J.M."/>
        </authorList>
    </citation>
    <scope>NUCLEOTIDE SEQUENCE [LARGE SCALE GENOMIC DNA]</scope>
    <source>
        <strain evidence="6 7">TWF481</strain>
    </source>
</reference>
<evidence type="ECO:0000313" key="7">
    <source>
        <dbReference type="Proteomes" id="UP001370758"/>
    </source>
</evidence>
<comment type="caution">
    <text evidence="6">The sequence shown here is derived from an EMBL/GenBank/DDBJ whole genome shotgun (WGS) entry which is preliminary data.</text>
</comment>
<feature type="domain" description="WSC" evidence="5">
    <location>
        <begin position="149"/>
        <end position="239"/>
    </location>
</feature>
<protein>
    <recommendedName>
        <fullName evidence="5">WSC domain-containing protein</fullName>
    </recommendedName>
</protein>
<dbReference type="PANTHER" id="PTHR45964:SF9">
    <property type="entry name" value="SULFOTRANSFERASE"/>
    <property type="match status" value="1"/>
</dbReference>
<evidence type="ECO:0000259" key="5">
    <source>
        <dbReference type="PROSITE" id="PS51212"/>
    </source>
</evidence>
<dbReference type="InterPro" id="IPR015500">
    <property type="entry name" value="Peptidase_S8_subtilisin-rel"/>
</dbReference>
<evidence type="ECO:0000256" key="3">
    <source>
        <dbReference type="SAM" id="MobiDB-lite"/>
    </source>
</evidence>
<keyword evidence="4" id="KW-0732">Signal</keyword>
<gene>
    <name evidence="6" type="ORF">TWF481_010748</name>
</gene>
<proteinExistence type="inferred from homology"/>
<sequence>MGLCHFLLLAFAAGPLPTVFGQLSLPAGCQYTNCGASCPTGWSKVSIIVGIGDLTNPCASGVVRSICCTVSIPVQWVPAVPDYTNPNWPICPFVDPCPGLGSEWSRVAIDYFGDQIDKDCKQGSKHLCVKYPSGGIPTSPPTVKESVGTFSNIGCYTDSSSKRVLNGGSWVDGAMTVEKCVAKAQGFKYAGVEYQTECYWGNTIDSSGQKVNDGCTMFCAGDKSEICGEGDRIQIMQNSAYKPPATTNPGVGTFNYIGCYSDSSSARALENAWEDWSGMTVSACVQKAAGYKYAAVEYYGQCFYGNTLASSSTPQSGGCDTPCAGNTGEICGGGDRIGLYQNSAYQPPPKASAVPKVGDFVYKGCFVDSSSNRAVPDKSLVDWSGMTVEKCIAAAAGYKYAAVEYYGECYYGNKLVSTGTSSACDTPCTGNNLQLCGGGNAIGLYENEAYRPPVIPTAAEVAAALTAVSTCESKVQAVLDEWLAFLGGSQKRSLEYGSPGYLKRQLDNYRERCTSLQGDCEPLIQNAQQAVDLSQTSTTSGVTQEMAREAVRLLGNAGTVGPAIQAAPASAAGVKTVSTIVVGTIAGIIVVAEVLQPKPQNPDPDPTTIRTTTPATTRTTTTTTTSSSSTCSPTATAKPYIIHMKDTATNSDFQTLKKSLPNDLSNQEYAYDSVNFYLYVANINDCEVQRLRKEPKVLAVFPESTAEPYGQPPIVEQPQKFQKRKRVVREAPVSNHQSKPKVAKRFQNTNLDATGIIYNQPFCAPHLQWLNNFKMFSNEYGNYYAPFQDGCYYGENQLGLSVEILIIDSGLRLTHKEFDDMDKEKIVVRSFGLLPHGTEMASMAAGAYSGVAKNARIVMFETNFLSSSLIASCARVEQYVKVDKKRSPGDFVINMSWGDIIDPSAMSTADLQAKETSWKDIISRLDNIGAVMVAAAGNDADLPKYIGQAYPQALGGANTPLIIVGSADLAGSDRSWFSRLTESGPELLTFYGAGHNVLCATDAGRDDVWIYTGGTSHAAAQLSGVIATYLSDTAWVIGNAGYLNLNNPVGFSRRLKELISTEFELLKGPVGSDSATPNVPRAAAGRKVDCVQESSTNFPTSTVPPPTLISAPTAGPLVLNIATTTVVFANGQDMKPSPTALTCWHR</sequence>
<evidence type="ECO:0000313" key="6">
    <source>
        <dbReference type="EMBL" id="KAK6500404.1"/>
    </source>
</evidence>
<keyword evidence="7" id="KW-1185">Reference proteome</keyword>
<dbReference type="PROSITE" id="PS51892">
    <property type="entry name" value="SUBTILASE"/>
    <property type="match status" value="1"/>
</dbReference>
<comment type="similarity">
    <text evidence="2">Belongs to the peptidase S8 family.</text>
</comment>
<dbReference type="GO" id="GO:0004252">
    <property type="term" value="F:serine-type endopeptidase activity"/>
    <property type="evidence" value="ECO:0007669"/>
    <property type="project" value="UniProtKB-UniRule"/>
</dbReference>
<keyword evidence="2" id="KW-0645">Protease</keyword>
<feature type="active site" description="Charge relay system" evidence="2">
    <location>
        <position position="836"/>
    </location>
</feature>
<feature type="domain" description="WSC" evidence="5">
    <location>
        <begin position="359"/>
        <end position="448"/>
    </location>
</feature>
<feature type="region of interest" description="Disordered" evidence="3">
    <location>
        <begin position="597"/>
        <end position="634"/>
    </location>
</feature>
<dbReference type="EMBL" id="JAVHJL010000007">
    <property type="protein sequence ID" value="KAK6500404.1"/>
    <property type="molecule type" value="Genomic_DNA"/>
</dbReference>
<dbReference type="InterPro" id="IPR051589">
    <property type="entry name" value="Sialate-O-sulfotransferase"/>
</dbReference>
<feature type="active site" description="Charge relay system" evidence="2">
    <location>
        <position position="808"/>
    </location>
</feature>
<evidence type="ECO:0000256" key="2">
    <source>
        <dbReference type="PROSITE-ProRule" id="PRU01240"/>
    </source>
</evidence>
<dbReference type="InterPro" id="IPR002889">
    <property type="entry name" value="WSC_carb-bd"/>
</dbReference>
<name>A0AAV9W2Z6_9PEZI</name>
<dbReference type="Proteomes" id="UP001370758">
    <property type="component" value="Unassembled WGS sequence"/>
</dbReference>
<dbReference type="Gene3D" id="3.40.50.200">
    <property type="entry name" value="Peptidase S8/S53 domain"/>
    <property type="match status" value="1"/>
</dbReference>